<evidence type="ECO:0000256" key="1">
    <source>
        <dbReference type="ARBA" id="ARBA00004141"/>
    </source>
</evidence>
<evidence type="ECO:0000256" key="3">
    <source>
        <dbReference type="ARBA" id="ARBA00022692"/>
    </source>
</evidence>
<name>A0ABW4LRN5_9BACI</name>
<comment type="similarity">
    <text evidence="2 6">Belongs to the 4-toluene sulfonate uptake permease (TSUP) (TC 2.A.102) family.</text>
</comment>
<comment type="caution">
    <text evidence="7">The sequence shown here is derived from an EMBL/GenBank/DDBJ whole genome shotgun (WGS) entry which is preliminary data.</text>
</comment>
<organism evidence="7 8">
    <name type="scientific">Bacillus salitolerans</name>
    <dbReference type="NCBI Taxonomy" id="1437434"/>
    <lineage>
        <taxon>Bacteria</taxon>
        <taxon>Bacillati</taxon>
        <taxon>Bacillota</taxon>
        <taxon>Bacilli</taxon>
        <taxon>Bacillales</taxon>
        <taxon>Bacillaceae</taxon>
        <taxon>Bacillus</taxon>
    </lineage>
</organism>
<feature type="transmembrane region" description="Helical" evidence="6">
    <location>
        <begin position="216"/>
        <end position="234"/>
    </location>
</feature>
<sequence>MEWILIFLVGILAGTLGSLLGLGGGIIVVPALLFLGTIEFMDISPQVAVGTSLLSIIATGMASTIAYVKKGLVDLKSGFIFFIGSGPGGIVGAYANGYLHTSSFSLYFGLFILFISFVIFIRDKLPPIKPSGIMFTYIDMDGRQHEYGYQLVVALSISFVVGFLSGLFGIGGGALMVPVMLLFFRFPVHVAVATSMFMILLSSITSSITHYYLGNIEWLLVILLVPGAWIGANLGSYINTKLMPQTIMWILRIFLLVLGLRLIYEGILGY</sequence>
<feature type="transmembrane region" description="Helical" evidence="6">
    <location>
        <begin position="79"/>
        <end position="97"/>
    </location>
</feature>
<dbReference type="PANTHER" id="PTHR43701">
    <property type="entry name" value="MEMBRANE TRANSPORTER PROTEIN MJ0441-RELATED"/>
    <property type="match status" value="1"/>
</dbReference>
<feature type="transmembrane region" description="Helical" evidence="6">
    <location>
        <begin position="182"/>
        <end position="204"/>
    </location>
</feature>
<comment type="subcellular location">
    <subcellularLocation>
        <location evidence="6">Cell membrane</location>
        <topology evidence="6">Multi-pass membrane protein</topology>
    </subcellularLocation>
    <subcellularLocation>
        <location evidence="1">Membrane</location>
        <topology evidence="1">Multi-pass membrane protein</topology>
    </subcellularLocation>
</comment>
<reference evidence="8" key="1">
    <citation type="journal article" date="2019" name="Int. J. Syst. Evol. Microbiol.">
        <title>The Global Catalogue of Microorganisms (GCM) 10K type strain sequencing project: providing services to taxonomists for standard genome sequencing and annotation.</title>
        <authorList>
            <consortium name="The Broad Institute Genomics Platform"/>
            <consortium name="The Broad Institute Genome Sequencing Center for Infectious Disease"/>
            <person name="Wu L."/>
            <person name="Ma J."/>
        </authorList>
    </citation>
    <scope>NUCLEOTIDE SEQUENCE [LARGE SCALE GENOMIC DNA]</scope>
    <source>
        <strain evidence="8">CCUG 49339</strain>
    </source>
</reference>
<evidence type="ECO:0000256" key="6">
    <source>
        <dbReference type="RuleBase" id="RU363041"/>
    </source>
</evidence>
<evidence type="ECO:0000313" key="7">
    <source>
        <dbReference type="EMBL" id="MFD1737731.1"/>
    </source>
</evidence>
<protein>
    <recommendedName>
        <fullName evidence="6">Probable membrane transporter protein</fullName>
    </recommendedName>
</protein>
<gene>
    <name evidence="7" type="ORF">ACFSCX_14440</name>
</gene>
<dbReference type="EMBL" id="JBHUEM010000023">
    <property type="protein sequence ID" value="MFD1737731.1"/>
    <property type="molecule type" value="Genomic_DNA"/>
</dbReference>
<dbReference type="RefSeq" id="WP_377928951.1">
    <property type="nucleotide sequence ID" value="NZ_JBHUEM010000023.1"/>
</dbReference>
<keyword evidence="5 6" id="KW-0472">Membrane</keyword>
<keyword evidence="4 6" id="KW-1133">Transmembrane helix</keyword>
<dbReference type="InterPro" id="IPR051598">
    <property type="entry name" value="TSUP/Inactive_protease-like"/>
</dbReference>
<accession>A0ABW4LRN5</accession>
<feature type="transmembrane region" description="Helical" evidence="6">
    <location>
        <begin position="6"/>
        <end position="35"/>
    </location>
</feature>
<feature type="transmembrane region" description="Helical" evidence="6">
    <location>
        <begin position="104"/>
        <end position="121"/>
    </location>
</feature>
<keyword evidence="6" id="KW-1003">Cell membrane</keyword>
<evidence type="ECO:0000256" key="4">
    <source>
        <dbReference type="ARBA" id="ARBA00022989"/>
    </source>
</evidence>
<evidence type="ECO:0000313" key="8">
    <source>
        <dbReference type="Proteomes" id="UP001597214"/>
    </source>
</evidence>
<feature type="transmembrane region" description="Helical" evidence="6">
    <location>
        <begin position="147"/>
        <end position="170"/>
    </location>
</feature>
<keyword evidence="8" id="KW-1185">Reference proteome</keyword>
<evidence type="ECO:0000256" key="5">
    <source>
        <dbReference type="ARBA" id="ARBA00023136"/>
    </source>
</evidence>
<proteinExistence type="inferred from homology"/>
<dbReference type="PANTHER" id="PTHR43701:SF2">
    <property type="entry name" value="MEMBRANE TRANSPORTER PROTEIN YJNA-RELATED"/>
    <property type="match status" value="1"/>
</dbReference>
<dbReference type="InterPro" id="IPR002781">
    <property type="entry name" value="TM_pro_TauE-like"/>
</dbReference>
<feature type="transmembrane region" description="Helical" evidence="6">
    <location>
        <begin position="47"/>
        <end position="67"/>
    </location>
</feature>
<keyword evidence="3 6" id="KW-0812">Transmembrane</keyword>
<dbReference type="Proteomes" id="UP001597214">
    <property type="component" value="Unassembled WGS sequence"/>
</dbReference>
<feature type="transmembrane region" description="Helical" evidence="6">
    <location>
        <begin position="246"/>
        <end position="264"/>
    </location>
</feature>
<evidence type="ECO:0000256" key="2">
    <source>
        <dbReference type="ARBA" id="ARBA00009142"/>
    </source>
</evidence>
<dbReference type="Pfam" id="PF01925">
    <property type="entry name" value="TauE"/>
    <property type="match status" value="1"/>
</dbReference>